<organism evidence="4 5">
    <name type="scientific">Arctia plantaginis</name>
    <name type="common">Wood tiger moth</name>
    <name type="synonym">Phalaena plantaginis</name>
    <dbReference type="NCBI Taxonomy" id="874455"/>
    <lineage>
        <taxon>Eukaryota</taxon>
        <taxon>Metazoa</taxon>
        <taxon>Ecdysozoa</taxon>
        <taxon>Arthropoda</taxon>
        <taxon>Hexapoda</taxon>
        <taxon>Insecta</taxon>
        <taxon>Pterygota</taxon>
        <taxon>Neoptera</taxon>
        <taxon>Endopterygota</taxon>
        <taxon>Lepidoptera</taxon>
        <taxon>Glossata</taxon>
        <taxon>Ditrysia</taxon>
        <taxon>Noctuoidea</taxon>
        <taxon>Erebidae</taxon>
        <taxon>Arctiinae</taxon>
        <taxon>Arctia</taxon>
    </lineage>
</organism>
<evidence type="ECO:0000256" key="1">
    <source>
        <dbReference type="ARBA" id="ARBA00005771"/>
    </source>
</evidence>
<dbReference type="EMBL" id="CADEBD010000283">
    <property type="protein sequence ID" value="CAB3228643.1"/>
    <property type="molecule type" value="Genomic_DNA"/>
</dbReference>
<evidence type="ECO:0000313" key="5">
    <source>
        <dbReference type="Proteomes" id="UP000494256"/>
    </source>
</evidence>
<dbReference type="PANTHER" id="PTHR11783">
    <property type="entry name" value="SULFOTRANSFERASE SULT"/>
    <property type="match status" value="1"/>
</dbReference>
<dbReference type="SUPFAM" id="SSF52540">
    <property type="entry name" value="P-loop containing nucleoside triphosphate hydrolases"/>
    <property type="match status" value="1"/>
</dbReference>
<dbReference type="Proteomes" id="UP000494256">
    <property type="component" value="Unassembled WGS sequence"/>
</dbReference>
<dbReference type="Pfam" id="PF00685">
    <property type="entry name" value="Sulfotransfer_1"/>
    <property type="match status" value="1"/>
</dbReference>
<reference evidence="4 5" key="1">
    <citation type="submission" date="2020-04" db="EMBL/GenBank/DDBJ databases">
        <authorList>
            <person name="Wallbank WR R."/>
            <person name="Pardo Diaz C."/>
            <person name="Kozak K."/>
            <person name="Martin S."/>
            <person name="Jiggins C."/>
            <person name="Moest M."/>
            <person name="Warren A I."/>
            <person name="Byers J.R.P. K."/>
            <person name="Montejo-Kovacevich G."/>
            <person name="Yen C E."/>
        </authorList>
    </citation>
    <scope>NUCLEOTIDE SEQUENCE [LARGE SCALE GENOMIC DNA]</scope>
</reference>
<comment type="caution">
    <text evidence="4">The sequence shown here is derived from an EMBL/GenBank/DDBJ whole genome shotgun (WGS) entry which is preliminary data.</text>
</comment>
<dbReference type="Gene3D" id="3.40.50.300">
    <property type="entry name" value="P-loop containing nucleotide triphosphate hydrolases"/>
    <property type="match status" value="1"/>
</dbReference>
<dbReference type="InterPro" id="IPR027417">
    <property type="entry name" value="P-loop_NTPase"/>
</dbReference>
<name>A0A8S0Z8G5_ARCPL</name>
<dbReference type="GO" id="GO:0008146">
    <property type="term" value="F:sulfotransferase activity"/>
    <property type="evidence" value="ECO:0007669"/>
    <property type="project" value="InterPro"/>
</dbReference>
<evidence type="ECO:0000256" key="2">
    <source>
        <dbReference type="ARBA" id="ARBA00022679"/>
    </source>
</evidence>
<proteinExistence type="inferred from homology"/>
<comment type="similarity">
    <text evidence="1">Belongs to the sulfotransferase 1 family.</text>
</comment>
<gene>
    <name evidence="4" type="ORF">APLA_LOCUS3609</name>
</gene>
<accession>A0A8S0Z8G5</accession>
<dbReference type="AlphaFoldDB" id="A0A8S0Z8G5"/>
<dbReference type="OrthoDB" id="242257at2759"/>
<evidence type="ECO:0000313" key="4">
    <source>
        <dbReference type="EMBL" id="CAB3228643.1"/>
    </source>
</evidence>
<protein>
    <recommendedName>
        <fullName evidence="3">Sulfotransferase domain-containing protein</fullName>
    </recommendedName>
</protein>
<evidence type="ECO:0000259" key="3">
    <source>
        <dbReference type="Pfam" id="PF00685"/>
    </source>
</evidence>
<sequence length="353" mass="41495">MEKGNTLPFPYEFEDLKAEEKEHLEKMYKFSDYPSKLSRVGPKGYVILKSYKKEAANIYNMPLRPTDVFVASYQRSGTTWTQELVWLLSNDLDYKTAAAIPLTERYPFLDIFMLAEINHLDALFKPTDTTIDLQKIKAVFEMVGQPATRILEAMPASTPRFIKTHLPMSLLKPSLLDTAKMVYVARDPRDVVVSYYHHSKLFMNISRFEGTFKEFWNLFYKDLCIFCPIFEHVKEAWEKRNHPNMLFLFYEELSKDLNASISRVADFLGKKITQEESVRLYEHLSFDNFKNNKSVNFEELREIGLLAPTESFVRKGKTGGWRDYFDEEMTQQAEQWIADNLRNTDLRYPHMNN</sequence>
<keyword evidence="2" id="KW-0808">Transferase</keyword>
<dbReference type="InterPro" id="IPR000863">
    <property type="entry name" value="Sulfotransferase_dom"/>
</dbReference>
<feature type="domain" description="Sulfotransferase" evidence="3">
    <location>
        <begin position="65"/>
        <end position="344"/>
    </location>
</feature>